<proteinExistence type="predicted"/>
<organism evidence="1 2">
    <name type="scientific">Blastopirellula marina</name>
    <dbReference type="NCBI Taxonomy" id="124"/>
    <lineage>
        <taxon>Bacteria</taxon>
        <taxon>Pseudomonadati</taxon>
        <taxon>Planctomycetota</taxon>
        <taxon>Planctomycetia</taxon>
        <taxon>Pirellulales</taxon>
        <taxon>Pirellulaceae</taxon>
        <taxon>Blastopirellula</taxon>
    </lineage>
</organism>
<reference evidence="1 2" key="1">
    <citation type="submission" date="2018-02" db="EMBL/GenBank/DDBJ databases">
        <title>Comparative genomes isolates from brazilian mangrove.</title>
        <authorList>
            <person name="Araujo J.E."/>
            <person name="Taketani R.G."/>
            <person name="Silva M.C.P."/>
            <person name="Loureco M.V."/>
            <person name="Andreote F.D."/>
        </authorList>
    </citation>
    <scope>NUCLEOTIDE SEQUENCE [LARGE SCALE GENOMIC DNA]</scope>
    <source>
        <strain evidence="1 2">Hex-1 MGV</strain>
    </source>
</reference>
<gene>
    <name evidence="1" type="ORF">C5Y83_04200</name>
</gene>
<comment type="caution">
    <text evidence="1">The sequence shown here is derived from an EMBL/GenBank/DDBJ whole genome shotgun (WGS) entry which is preliminary data.</text>
</comment>
<dbReference type="Proteomes" id="UP000238322">
    <property type="component" value="Unassembled WGS sequence"/>
</dbReference>
<accession>A0A2S8FY99</accession>
<name>A0A2S8FY99_9BACT</name>
<evidence type="ECO:0000313" key="2">
    <source>
        <dbReference type="Proteomes" id="UP000238322"/>
    </source>
</evidence>
<dbReference type="EMBL" id="PUHY01000005">
    <property type="protein sequence ID" value="PQO37165.1"/>
    <property type="molecule type" value="Genomic_DNA"/>
</dbReference>
<dbReference type="AlphaFoldDB" id="A0A2S8FY99"/>
<protein>
    <submittedName>
        <fullName evidence="1">Uncharacterized protein</fullName>
    </submittedName>
</protein>
<sequence length="75" mass="8472">MEVYRPEGWNVRWLTDLIGELEKYDGWGISIGNIEQGHLLIYADRLMASGPTFANCQDLDAVVQAAKYAVPDRET</sequence>
<evidence type="ECO:0000313" key="1">
    <source>
        <dbReference type="EMBL" id="PQO37165.1"/>
    </source>
</evidence>